<dbReference type="InterPro" id="IPR009023">
    <property type="entry name" value="HMG_CoA_Rdtase_NAD(P)-bd_sf"/>
</dbReference>
<name>A0ABQ5JZI2_9EUKA</name>
<keyword evidence="5" id="KW-1185">Reference proteome</keyword>
<evidence type="ECO:0000256" key="3">
    <source>
        <dbReference type="SAM" id="MobiDB-lite"/>
    </source>
</evidence>
<comment type="similarity">
    <text evidence="1">Belongs to the HMG-CoA reductase family.</text>
</comment>
<sequence length="597" mass="65959">MSSRIPRFFSLSVDEKLEHVLKTGELTKEESDVIKSALPLSIAEQLTENVISTLDIPLSVCANLVINGKDMFIPMANEESSVVSAASNGAKLLRESGGVEAISCTPTIFSQIIFEIPSRIDDESLLTTIRVSRHKKQSFFQKNIWDKLLTPISEYSSLKTIIPSSFLASRDFSLPADNVCPKLTEYLKSQLPKLRFIAKDLLERIEKRGGGLWSIRARVITDHIEEIEEEGGEKEGEERTSMISFSRFVSVDLIFGVCEAMGANLSSSVSERIMPELKQYIQNYLQKYHDPLPSSPSLLNPHDHTADQITGSADQTTGSADHTDDSVTPCDDEKDGGESFVFHVTSIVSNTSQRLSFARSTISALDLHKQRSKQFPNVEVAAECLRNISTLAKYARLDPYRQTTHNKGIMNGSLSVVLATGNDTRAFACSNSSLTREFTPTLTQYRYDSISSTLICACVQCTPVGTIGGMTSIHDKCKVCIKLSTSQTKPPMLTDHSIEHSSSYSKMQPEYDIFAAQRLGNAITCIGLCQNVSALLALTTKGICAGHMRLHLSNIMLRMGISRTSKEWETVMKYWKTPGVKQIVTEQNIRKVIGGSS</sequence>
<dbReference type="Pfam" id="PF00368">
    <property type="entry name" value="HMG-CoA_red"/>
    <property type="match status" value="2"/>
</dbReference>
<dbReference type="PANTHER" id="PTHR10572">
    <property type="entry name" value="3-HYDROXY-3-METHYLGLUTARYL-COENZYME A REDUCTASE"/>
    <property type="match status" value="1"/>
</dbReference>
<evidence type="ECO:0000256" key="1">
    <source>
        <dbReference type="ARBA" id="ARBA00007661"/>
    </source>
</evidence>
<accession>A0ABQ5JZI2</accession>
<dbReference type="InterPro" id="IPR002202">
    <property type="entry name" value="HMG_CoA_Rdtase"/>
</dbReference>
<protein>
    <submittedName>
        <fullName evidence="4">Hydroxymethylglutaryl-CoA reductase, class I/II like protein</fullName>
    </submittedName>
</protein>
<dbReference type="EMBL" id="BQXS01012471">
    <property type="protein sequence ID" value="GKT23536.1"/>
    <property type="molecule type" value="Genomic_DNA"/>
</dbReference>
<dbReference type="Gene3D" id="3.30.70.420">
    <property type="entry name" value="Hydroxymethylglutaryl-CoA reductase, class I/II, NAD/NADP-binding domain"/>
    <property type="match status" value="1"/>
</dbReference>
<organism evidence="4 5">
    <name type="scientific">Aduncisulcus paluster</name>
    <dbReference type="NCBI Taxonomy" id="2918883"/>
    <lineage>
        <taxon>Eukaryota</taxon>
        <taxon>Metamonada</taxon>
        <taxon>Carpediemonas-like organisms</taxon>
        <taxon>Aduncisulcus</taxon>
    </lineage>
</organism>
<keyword evidence="2" id="KW-0560">Oxidoreductase</keyword>
<evidence type="ECO:0000313" key="4">
    <source>
        <dbReference type="EMBL" id="GKT23536.1"/>
    </source>
</evidence>
<dbReference type="SUPFAM" id="SSF55035">
    <property type="entry name" value="NAD-binding domain of HMG-CoA reductase"/>
    <property type="match status" value="1"/>
</dbReference>
<dbReference type="InterPro" id="IPR023074">
    <property type="entry name" value="HMG_CoA_Rdtase_cat_sf"/>
</dbReference>
<comment type="caution">
    <text evidence="4">The sequence shown here is derived from an EMBL/GenBank/DDBJ whole genome shotgun (WGS) entry which is preliminary data.</text>
</comment>
<dbReference type="SUPFAM" id="SSF56542">
    <property type="entry name" value="Substrate-binding domain of HMG-CoA reductase"/>
    <property type="match status" value="1"/>
</dbReference>
<dbReference type="InterPro" id="IPR009029">
    <property type="entry name" value="HMG_CoA_Rdtase_sub-bd_dom_sf"/>
</dbReference>
<gene>
    <name evidence="4" type="ORF">ADUPG1_012457</name>
</gene>
<feature type="compositionally biased region" description="Polar residues" evidence="3">
    <location>
        <begin position="307"/>
        <end position="320"/>
    </location>
</feature>
<evidence type="ECO:0000313" key="5">
    <source>
        <dbReference type="Proteomes" id="UP001057375"/>
    </source>
</evidence>
<proteinExistence type="inferred from homology"/>
<dbReference type="Gene3D" id="3.90.770.10">
    <property type="entry name" value="3-hydroxy-3-methylglutaryl-coenzyme A Reductase, Chain A, domain 2"/>
    <property type="match status" value="2"/>
</dbReference>
<dbReference type="PROSITE" id="PS50065">
    <property type="entry name" value="HMG_COA_REDUCTASE_4"/>
    <property type="match status" value="1"/>
</dbReference>
<dbReference type="Proteomes" id="UP001057375">
    <property type="component" value="Unassembled WGS sequence"/>
</dbReference>
<evidence type="ECO:0000256" key="2">
    <source>
        <dbReference type="ARBA" id="ARBA00023002"/>
    </source>
</evidence>
<dbReference type="PANTHER" id="PTHR10572:SF24">
    <property type="entry name" value="3-HYDROXY-3-METHYLGLUTARYL-COENZYME A REDUCTASE"/>
    <property type="match status" value="1"/>
</dbReference>
<feature type="region of interest" description="Disordered" evidence="3">
    <location>
        <begin position="292"/>
        <end position="334"/>
    </location>
</feature>
<reference evidence="4" key="1">
    <citation type="submission" date="2022-03" db="EMBL/GenBank/DDBJ databases">
        <title>Draft genome sequence of Aduncisulcus paluster, a free-living microaerophilic Fornicata.</title>
        <authorList>
            <person name="Yuyama I."/>
            <person name="Kume K."/>
            <person name="Tamura T."/>
            <person name="Inagaki Y."/>
            <person name="Hashimoto T."/>
        </authorList>
    </citation>
    <scope>NUCLEOTIDE SEQUENCE</scope>
    <source>
        <strain evidence="4">NY0171</strain>
    </source>
</reference>